<keyword evidence="1" id="KW-0472">Membrane</keyword>
<feature type="transmembrane region" description="Helical" evidence="1">
    <location>
        <begin position="50"/>
        <end position="74"/>
    </location>
</feature>
<dbReference type="Proteomes" id="UP000824890">
    <property type="component" value="Unassembled WGS sequence"/>
</dbReference>
<evidence type="ECO:0000256" key="1">
    <source>
        <dbReference type="SAM" id="Phobius"/>
    </source>
</evidence>
<reference evidence="2 4" key="1">
    <citation type="submission" date="2021-05" db="EMBL/GenBank/DDBJ databases">
        <title>Genome Assembly of Synthetic Allotetraploid Brassica napus Reveals Homoeologous Exchanges between Subgenomes.</title>
        <authorList>
            <person name="Davis J.T."/>
        </authorList>
    </citation>
    <scope>NUCLEOTIDE SEQUENCE [LARGE SCALE GENOMIC DNA]</scope>
    <source>
        <strain evidence="4">cv. Da-Ae</strain>
        <tissue evidence="2">Seedling</tissue>
    </source>
</reference>
<accession>A0ABQ7WW60</accession>
<keyword evidence="1" id="KW-1133">Transmembrane helix</keyword>
<gene>
    <name evidence="3" type="ORF">HID58_033802</name>
    <name evidence="2" type="ORF">HID58_092568</name>
</gene>
<evidence type="ECO:0000313" key="2">
    <source>
        <dbReference type="EMBL" id="KAH0826135.1"/>
    </source>
</evidence>
<protein>
    <submittedName>
        <fullName evidence="2">Uncharacterized protein</fullName>
    </submittedName>
</protein>
<keyword evidence="1" id="KW-0812">Transmembrane</keyword>
<proteinExistence type="predicted"/>
<keyword evidence="4" id="KW-1185">Reference proteome</keyword>
<feature type="non-terminal residue" evidence="2">
    <location>
        <position position="1"/>
    </location>
</feature>
<dbReference type="EMBL" id="JAGKQM010000009">
    <property type="protein sequence ID" value="KAH0910481.1"/>
    <property type="molecule type" value="Genomic_DNA"/>
</dbReference>
<name>A0ABQ7WW60_BRANA</name>
<feature type="transmembrane region" description="Helical" evidence="1">
    <location>
        <begin position="16"/>
        <end position="38"/>
    </location>
</feature>
<evidence type="ECO:0000313" key="3">
    <source>
        <dbReference type="EMBL" id="KAH0910481.1"/>
    </source>
</evidence>
<organism evidence="2 4">
    <name type="scientific">Brassica napus</name>
    <name type="common">Rape</name>
    <dbReference type="NCBI Taxonomy" id="3708"/>
    <lineage>
        <taxon>Eukaryota</taxon>
        <taxon>Viridiplantae</taxon>
        <taxon>Streptophyta</taxon>
        <taxon>Embryophyta</taxon>
        <taxon>Tracheophyta</taxon>
        <taxon>Spermatophyta</taxon>
        <taxon>Magnoliopsida</taxon>
        <taxon>eudicotyledons</taxon>
        <taxon>Gunneridae</taxon>
        <taxon>Pentapetalae</taxon>
        <taxon>rosids</taxon>
        <taxon>malvids</taxon>
        <taxon>Brassicales</taxon>
        <taxon>Brassicaceae</taxon>
        <taxon>Brassiceae</taxon>
        <taxon>Brassica</taxon>
    </lineage>
</organism>
<sequence length="424" mass="48120">HNLDEIVLEEVVETTLLAFVTNLPNFTCLALCGVDIYIADIFDKFPTCHIYWLMQSSSVTLPVGVVVVPSWYVIVRSGPLLLIKKISYVPYPPTIILGDPGCQLYLGVNRTRAESVIGHLKPGFQNEIQIHLPMNENFTIGHSGFECVHFSVYIYVPQGQPEPPPSELPERVCLSFKAAGCDPYAYSNVDLCNLRYGETLIALMFIRRANLAIKSLAVGFSYGPGDFNLNITYSGRFLEQHFIFGEGFEKTKARWTRPNRSREFDSVNTAFTNLEDKPLFFHKMEDLVSNWNKSVFLFFGLEQESKVITGFQNGGLLQEGLEGRIGRALSVARPAIKISTDFEGVSPVVFVQAEFERFILDSFDPVADGDRYGMKCAESGTNKQFKCLMKSWIEKYMRYWEMVLVGRERCWCTRDKKEGVEMCE</sequence>
<feature type="non-terminal residue" evidence="2">
    <location>
        <position position="424"/>
    </location>
</feature>
<comment type="caution">
    <text evidence="2">The sequence shown here is derived from an EMBL/GenBank/DDBJ whole genome shotgun (WGS) entry which is preliminary data.</text>
</comment>
<dbReference type="EMBL" id="JAGKQM010003153">
    <property type="protein sequence ID" value="KAH0826135.1"/>
    <property type="molecule type" value="Genomic_DNA"/>
</dbReference>
<evidence type="ECO:0000313" key="4">
    <source>
        <dbReference type="Proteomes" id="UP000824890"/>
    </source>
</evidence>